<dbReference type="Pfam" id="PF00497">
    <property type="entry name" value="SBP_bac_3"/>
    <property type="match status" value="1"/>
</dbReference>
<dbReference type="PANTHER" id="PTHR35936">
    <property type="entry name" value="MEMBRANE-BOUND LYTIC MUREIN TRANSGLYCOSYLASE F"/>
    <property type="match status" value="1"/>
</dbReference>
<gene>
    <name evidence="3" type="ORF">Y958_20840</name>
</gene>
<dbReference type="AlphaFoldDB" id="A0A248JX36"/>
<evidence type="ECO:0000259" key="2">
    <source>
        <dbReference type="Pfam" id="PF00497"/>
    </source>
</evidence>
<dbReference type="SUPFAM" id="SSF53850">
    <property type="entry name" value="Periplasmic binding protein-like II"/>
    <property type="match status" value="1"/>
</dbReference>
<keyword evidence="1" id="KW-0732">Signal</keyword>
<evidence type="ECO:0000256" key="1">
    <source>
        <dbReference type="ARBA" id="ARBA00022729"/>
    </source>
</evidence>
<proteinExistence type="predicted"/>
<dbReference type="EMBL" id="CP022111">
    <property type="protein sequence ID" value="ASG23275.1"/>
    <property type="molecule type" value="Genomic_DNA"/>
</dbReference>
<protein>
    <recommendedName>
        <fullName evidence="2">Solute-binding protein family 3/N-terminal domain-containing protein</fullName>
    </recommendedName>
</protein>
<keyword evidence="4" id="KW-1185">Reference proteome</keyword>
<dbReference type="Proteomes" id="UP000197153">
    <property type="component" value="Chromosome 2"/>
</dbReference>
<reference evidence="3 4" key="1">
    <citation type="submission" date="2017-06" db="EMBL/GenBank/DDBJ databases">
        <title>Complete genome sequence of Nitrospirillum amazonense strain CBAmC, an endophytic nitrogen-fixing and plant growth-promoting bacterium, isolated from sugarcane.</title>
        <authorList>
            <person name="Schwab S."/>
            <person name="dos Santos Teixeira K.R."/>
            <person name="Simoes Araujo J.L."/>
            <person name="Soares Vidal M."/>
            <person name="Borges de Freitas H.R."/>
            <person name="Rivello Crivelaro A.L."/>
            <person name="Bueno de Camargo Nunes A."/>
            <person name="dos Santos C.M."/>
            <person name="Palmeira da Silva Rosa D."/>
            <person name="da Silva Padilha D."/>
            <person name="da Silva E."/>
            <person name="Araujo Terra L."/>
            <person name="Soares Mendes V."/>
            <person name="Farinelli L."/>
            <person name="Magalhaes Cruz L."/>
            <person name="Baldani J.I."/>
        </authorList>
    </citation>
    <scope>NUCLEOTIDE SEQUENCE [LARGE SCALE GENOMIC DNA]</scope>
    <source>
        <strain evidence="3 4">CBAmC</strain>
    </source>
</reference>
<dbReference type="PANTHER" id="PTHR35936:SF35">
    <property type="entry name" value="L-CYSTINE-BINDING PROTEIN TCYJ"/>
    <property type="match status" value="1"/>
</dbReference>
<dbReference type="KEGG" id="nao:Y958_20840"/>
<evidence type="ECO:0000313" key="4">
    <source>
        <dbReference type="Proteomes" id="UP000197153"/>
    </source>
</evidence>
<sequence length="256" mass="27509">MGQMRITATGAKGTAAGVIPRRGVLGGVLGGAALWATAARQTGAQTPAVRIGGNPAWFPYSWEEGDRLRGLGAEKAQAALDHLGLAAIPLTFGRWQRALAALEHGRVDLLVSALWNAERTDRMLYTAPYAGDDVRAFVRSTDVGRYRTVADLFGRAGVAPLGSAYGAEMDALESRGLNLERSGTTEGMLQRVRYGRADFCVLVHRNGLHLLETLHLAGELAPLPFALTRVQIRMLIRRDGPLADRLDALNTLITDA</sequence>
<accession>A0A248JX36</accession>
<organism evidence="3 4">
    <name type="scientific">Nitrospirillum viridazoti CBAmc</name>
    <dbReference type="NCBI Taxonomy" id="1441467"/>
    <lineage>
        <taxon>Bacteria</taxon>
        <taxon>Pseudomonadati</taxon>
        <taxon>Pseudomonadota</taxon>
        <taxon>Alphaproteobacteria</taxon>
        <taxon>Rhodospirillales</taxon>
        <taxon>Azospirillaceae</taxon>
        <taxon>Nitrospirillum</taxon>
        <taxon>Nitrospirillum viridazoti</taxon>
    </lineage>
</organism>
<evidence type="ECO:0000313" key="3">
    <source>
        <dbReference type="EMBL" id="ASG23275.1"/>
    </source>
</evidence>
<feature type="domain" description="Solute-binding protein family 3/N-terminal" evidence="2">
    <location>
        <begin position="49"/>
        <end position="142"/>
    </location>
</feature>
<name>A0A248JX36_9PROT</name>
<dbReference type="InterPro" id="IPR001638">
    <property type="entry name" value="Solute-binding_3/MltF_N"/>
</dbReference>
<dbReference type="Gene3D" id="3.40.190.10">
    <property type="entry name" value="Periplasmic binding protein-like II"/>
    <property type="match status" value="2"/>
</dbReference>